<evidence type="ECO:0000313" key="2">
    <source>
        <dbReference type="EnsemblMetazoa" id="XP_029345227.1"/>
    </source>
</evidence>
<keyword evidence="3" id="KW-1185">Reference proteome</keyword>
<feature type="domain" description="MADF" evidence="1">
    <location>
        <begin position="22"/>
        <end position="117"/>
    </location>
</feature>
<dbReference type="Gene3D" id="3.10.20.90">
    <property type="entry name" value="Phosphatidylinositol 3-kinase Catalytic Subunit, Chain A, domain 1"/>
    <property type="match status" value="1"/>
</dbReference>
<proteinExistence type="predicted"/>
<dbReference type="PROSITE" id="PS51029">
    <property type="entry name" value="MADF"/>
    <property type="match status" value="1"/>
</dbReference>
<dbReference type="PANTHER" id="PTHR21505">
    <property type="entry name" value="MADF DOMAIN-CONTAINING PROTEIN-RELATED"/>
    <property type="match status" value="1"/>
</dbReference>
<dbReference type="Pfam" id="PF11976">
    <property type="entry name" value="Rad60-SLD"/>
    <property type="match status" value="1"/>
</dbReference>
<dbReference type="InterPro" id="IPR029071">
    <property type="entry name" value="Ubiquitin-like_domsf"/>
</dbReference>
<name>A0A8R2JSG1_ACYPI</name>
<dbReference type="SUPFAM" id="SSF54236">
    <property type="entry name" value="Ubiquitin-like"/>
    <property type="match status" value="1"/>
</dbReference>
<dbReference type="Pfam" id="PF10545">
    <property type="entry name" value="MADF_DNA_bdg"/>
    <property type="match status" value="1"/>
</dbReference>
<reference evidence="3" key="1">
    <citation type="submission" date="2010-06" db="EMBL/GenBank/DDBJ databases">
        <authorList>
            <person name="Jiang H."/>
            <person name="Abraham K."/>
            <person name="Ali S."/>
            <person name="Alsbrooks S.L."/>
            <person name="Anim B.N."/>
            <person name="Anosike U.S."/>
            <person name="Attaway T."/>
            <person name="Bandaranaike D.P."/>
            <person name="Battles P.K."/>
            <person name="Bell S.N."/>
            <person name="Bell A.V."/>
            <person name="Beltran B."/>
            <person name="Bickham C."/>
            <person name="Bustamante Y."/>
            <person name="Caleb T."/>
            <person name="Canada A."/>
            <person name="Cardenas V."/>
            <person name="Carter K."/>
            <person name="Chacko J."/>
            <person name="Chandrabose M.N."/>
            <person name="Chavez D."/>
            <person name="Chavez A."/>
            <person name="Chen L."/>
            <person name="Chu H.-S."/>
            <person name="Claassen K.J."/>
            <person name="Cockrell R."/>
            <person name="Collins M."/>
            <person name="Cooper J.A."/>
            <person name="Cree A."/>
            <person name="Curry S.M."/>
            <person name="Da Y."/>
            <person name="Dao M.D."/>
            <person name="Das B."/>
            <person name="Davila M.-L."/>
            <person name="Davy-Carroll L."/>
            <person name="Denson S."/>
            <person name="Dinh H."/>
            <person name="Ebong V.E."/>
            <person name="Edwards J.R."/>
            <person name="Egan A."/>
            <person name="El-Daye J."/>
            <person name="Escobedo L."/>
            <person name="Fernandez S."/>
            <person name="Fernando P.R."/>
            <person name="Flagg N."/>
            <person name="Forbes L.D."/>
            <person name="Fowler R.G."/>
            <person name="Fu Q."/>
            <person name="Gabisi R.A."/>
            <person name="Ganer J."/>
            <person name="Garbino Pronczuk A."/>
            <person name="Garcia R.M."/>
            <person name="Garner T."/>
            <person name="Garrett T.E."/>
            <person name="Gonzalez D.A."/>
            <person name="Hamid H."/>
            <person name="Hawkins E.S."/>
            <person name="Hirani K."/>
            <person name="Hogues M.E."/>
            <person name="Hollins B."/>
            <person name="Hsiao C.-H."/>
            <person name="Jabil R."/>
            <person name="James M.L."/>
            <person name="Jhangiani S.N."/>
            <person name="Johnson B."/>
            <person name="Johnson Q."/>
            <person name="Joshi V."/>
            <person name="Kalu J.B."/>
            <person name="Kam C."/>
            <person name="Kashfia A."/>
            <person name="Keebler J."/>
            <person name="Kisamo H."/>
            <person name="Kovar C.L."/>
            <person name="Lago L.A."/>
            <person name="Lai C.-Y."/>
            <person name="Laidlaw J."/>
            <person name="Lara F."/>
            <person name="Le T.-K."/>
            <person name="Lee S.L."/>
            <person name="Legall F.H."/>
            <person name="Lemon S.J."/>
            <person name="Lewis L.R."/>
            <person name="Li B."/>
            <person name="Liu Y."/>
            <person name="Liu Y.-S."/>
            <person name="Lopez J."/>
            <person name="Lozado R.J."/>
            <person name="Lu J."/>
            <person name="Madu R.C."/>
            <person name="Maheshwari M."/>
            <person name="Maheshwari R."/>
            <person name="Malloy K."/>
            <person name="Martinez E."/>
            <person name="Mathew T."/>
            <person name="Mercado I.C."/>
            <person name="Mercado C."/>
            <person name="Meyer B."/>
            <person name="Montgomery K."/>
            <person name="Morgan M.B."/>
            <person name="Munidasa M."/>
            <person name="Nazareth L.V."/>
            <person name="Nelson J."/>
            <person name="Ng B.M."/>
            <person name="Nguyen N.B."/>
            <person name="Nguyen P.Q."/>
            <person name="Nguyen T."/>
            <person name="Obregon M."/>
            <person name="Okwuonu G.O."/>
            <person name="Onwere C.G."/>
            <person name="Orozco G."/>
            <person name="Parra A."/>
            <person name="Patel S."/>
            <person name="Patil S."/>
            <person name="Perez A."/>
            <person name="Perez Y."/>
            <person name="Pham C."/>
            <person name="Primus E.L."/>
            <person name="Pu L.-L."/>
            <person name="Puazo M."/>
            <person name="Qin X."/>
            <person name="Quiroz J.B."/>
            <person name="Reese J."/>
            <person name="Richards S."/>
            <person name="Rives C.M."/>
            <person name="Robberts R."/>
            <person name="Ruiz S.J."/>
            <person name="Ruiz M.J."/>
            <person name="Santibanez J."/>
            <person name="Schneider B.W."/>
            <person name="Sisson I."/>
            <person name="Smith M."/>
            <person name="Sodergren E."/>
            <person name="Song X.-Z."/>
            <person name="Song B.B."/>
            <person name="Summersgill H."/>
            <person name="Thelus R."/>
            <person name="Thornton R.D."/>
            <person name="Trejos Z.Y."/>
            <person name="Usmani K."/>
            <person name="Vattathil S."/>
            <person name="Villasana D."/>
            <person name="Walker D.L."/>
            <person name="Wang S."/>
            <person name="Wang K."/>
            <person name="White C.S."/>
            <person name="Williams A.C."/>
            <person name="Williamson J."/>
            <person name="Wilson K."/>
            <person name="Woghiren I.O."/>
            <person name="Woodworth J.R."/>
            <person name="Worley K.C."/>
            <person name="Wright R.A."/>
            <person name="Wu W."/>
            <person name="Young L."/>
            <person name="Zhang L."/>
            <person name="Zhang J."/>
            <person name="Zhu Y."/>
            <person name="Muzny D.M."/>
            <person name="Weinstock G."/>
            <person name="Gibbs R.A."/>
        </authorList>
    </citation>
    <scope>NUCLEOTIDE SEQUENCE [LARGE SCALE GENOMIC DNA]</scope>
    <source>
        <strain evidence="3">LSR1</strain>
    </source>
</reference>
<evidence type="ECO:0000259" key="1">
    <source>
        <dbReference type="PROSITE" id="PS51029"/>
    </source>
</evidence>
<dbReference type="SMART" id="SM00595">
    <property type="entry name" value="MADF"/>
    <property type="match status" value="1"/>
</dbReference>
<dbReference type="InterPro" id="IPR006578">
    <property type="entry name" value="MADF-dom"/>
</dbReference>
<dbReference type="Proteomes" id="UP000007819">
    <property type="component" value="Chromosome X"/>
</dbReference>
<dbReference type="AlphaFoldDB" id="A0A8R2JSG1"/>
<organism evidence="2 3">
    <name type="scientific">Acyrthosiphon pisum</name>
    <name type="common">Pea aphid</name>
    <dbReference type="NCBI Taxonomy" id="7029"/>
    <lineage>
        <taxon>Eukaryota</taxon>
        <taxon>Metazoa</taxon>
        <taxon>Ecdysozoa</taxon>
        <taxon>Arthropoda</taxon>
        <taxon>Hexapoda</taxon>
        <taxon>Insecta</taxon>
        <taxon>Pterygota</taxon>
        <taxon>Neoptera</taxon>
        <taxon>Paraneoptera</taxon>
        <taxon>Hemiptera</taxon>
        <taxon>Sternorrhyncha</taxon>
        <taxon>Aphidomorpha</taxon>
        <taxon>Aphidoidea</taxon>
        <taxon>Aphididae</taxon>
        <taxon>Macrosiphini</taxon>
        <taxon>Acyrthosiphon</taxon>
    </lineage>
</organism>
<dbReference type="EnsemblMetazoa" id="XM_029489367.1">
    <property type="protein sequence ID" value="XP_029345227.1"/>
    <property type="gene ID" value="LOC100573396"/>
</dbReference>
<dbReference type="PANTHER" id="PTHR21505:SF8">
    <property type="entry name" value="DPT-YFP REPRESSOR BY OVEREXPRESSION, ISOFORM D-RELATED"/>
    <property type="match status" value="1"/>
</dbReference>
<protein>
    <recommendedName>
        <fullName evidence="1">MADF domain-containing protein</fullName>
    </recommendedName>
</protein>
<reference evidence="2" key="2">
    <citation type="submission" date="2022-06" db="UniProtKB">
        <authorList>
            <consortium name="EnsemblMetazoa"/>
        </authorList>
    </citation>
    <scope>IDENTIFICATION</scope>
</reference>
<dbReference type="InterPro" id="IPR022617">
    <property type="entry name" value="Rad60/SUMO-like_dom"/>
</dbReference>
<dbReference type="OrthoDB" id="442921at2759"/>
<sequence length="185" mass="20942">MGDESRNTGTSDSSTDKQILRAFIAEYKQLPELWDVRTLKRIKKNAANEKLLTIYKGLKSNATVDGVKKIINTLKSNYRKELKKINDSKRSGAGSDDIYVPSSWVFEELSFLMNLEKPVESISSISEETVNDSDGPSEHINLKVLGQDNAVVQFKIKKNTPLKKLMNAYCERTVRYILRNGEIPV</sequence>
<accession>A0A8R2JSG1</accession>
<evidence type="ECO:0000313" key="3">
    <source>
        <dbReference type="Proteomes" id="UP000007819"/>
    </source>
</evidence>